<evidence type="ECO:0000256" key="5">
    <source>
        <dbReference type="ARBA" id="ARBA00047664"/>
    </source>
</evidence>
<dbReference type="InterPro" id="IPR036477">
    <property type="entry name" value="Formyl_transf_N_sf"/>
</dbReference>
<feature type="active site" description="Proton donor" evidence="6">
    <location>
        <position position="110"/>
    </location>
</feature>
<feature type="binding site" evidence="6">
    <location>
        <position position="108"/>
    </location>
    <ligand>
        <name>(6R)-10-formyltetrahydrofolate</name>
        <dbReference type="ChEBI" id="CHEBI:195366"/>
    </ligand>
</feature>
<comment type="caution">
    <text evidence="8">The sequence shown here is derived from an EMBL/GenBank/DDBJ whole genome shotgun (WGS) entry which is preliminary data.</text>
</comment>
<dbReference type="PROSITE" id="PS00373">
    <property type="entry name" value="GART"/>
    <property type="match status" value="1"/>
</dbReference>
<dbReference type="Pfam" id="PF00551">
    <property type="entry name" value="Formyl_trans_N"/>
    <property type="match status" value="1"/>
</dbReference>
<name>A0ABT4JYD5_9GAMM</name>
<accession>A0ABT4JYD5</accession>
<gene>
    <name evidence="6 8" type="primary">purN</name>
    <name evidence="8" type="ORF">O1D97_17820</name>
</gene>
<feature type="binding site" evidence="6">
    <location>
        <position position="66"/>
    </location>
    <ligand>
        <name>(6R)-10-formyltetrahydrofolate</name>
        <dbReference type="ChEBI" id="CHEBI:195366"/>
    </ligand>
</feature>
<protein>
    <recommendedName>
        <fullName evidence="6">Phosphoribosylglycinamide formyltransferase</fullName>
        <ecNumber evidence="6">2.1.2.2</ecNumber>
    </recommendedName>
    <alternativeName>
        <fullName evidence="6">5'-phosphoribosylglycinamide transformylase</fullName>
    </alternativeName>
    <alternativeName>
        <fullName evidence="6">GAR transformylase</fullName>
        <shortName evidence="6">GART</shortName>
    </alternativeName>
</protein>
<evidence type="ECO:0000313" key="9">
    <source>
        <dbReference type="Proteomes" id="UP001149719"/>
    </source>
</evidence>
<dbReference type="RefSeq" id="WP_269127528.1">
    <property type="nucleotide sequence ID" value="NZ_JAPUBN010000021.1"/>
</dbReference>
<dbReference type="InterPro" id="IPR004607">
    <property type="entry name" value="GART"/>
</dbReference>
<evidence type="ECO:0000256" key="4">
    <source>
        <dbReference type="ARBA" id="ARBA00038440"/>
    </source>
</evidence>
<dbReference type="HAMAP" id="MF_01930">
    <property type="entry name" value="PurN"/>
    <property type="match status" value="1"/>
</dbReference>
<keyword evidence="9" id="KW-1185">Reference proteome</keyword>
<dbReference type="InterPro" id="IPR002376">
    <property type="entry name" value="Formyl_transf_N"/>
</dbReference>
<proteinExistence type="inferred from homology"/>
<dbReference type="NCBIfam" id="TIGR00639">
    <property type="entry name" value="PurN"/>
    <property type="match status" value="1"/>
</dbReference>
<evidence type="ECO:0000256" key="3">
    <source>
        <dbReference type="ARBA" id="ARBA00022755"/>
    </source>
</evidence>
<dbReference type="PANTHER" id="PTHR43369:SF2">
    <property type="entry name" value="PHOSPHORIBOSYLGLYCINAMIDE FORMYLTRANSFERASE"/>
    <property type="match status" value="1"/>
</dbReference>
<keyword evidence="2 6" id="KW-0808">Transferase</keyword>
<comment type="catalytic activity">
    <reaction evidence="5 6">
        <text>N(1)-(5-phospho-beta-D-ribosyl)glycinamide + (6R)-10-formyltetrahydrofolate = N(2)-formyl-N(1)-(5-phospho-beta-D-ribosyl)glycinamide + (6S)-5,6,7,8-tetrahydrofolate + H(+)</text>
        <dbReference type="Rhea" id="RHEA:15053"/>
        <dbReference type="ChEBI" id="CHEBI:15378"/>
        <dbReference type="ChEBI" id="CHEBI:57453"/>
        <dbReference type="ChEBI" id="CHEBI:143788"/>
        <dbReference type="ChEBI" id="CHEBI:147286"/>
        <dbReference type="ChEBI" id="CHEBI:195366"/>
        <dbReference type="EC" id="2.1.2.2"/>
    </reaction>
</comment>
<comment type="pathway">
    <text evidence="1 6">Purine metabolism; IMP biosynthesis via de novo pathway; N(2)-formyl-N(1)-(5-phospho-D-ribosyl)glycinamide from N(1)-(5-phospho-D-ribosyl)glycinamide (10-formyl THF route): step 1/1.</text>
</comment>
<evidence type="ECO:0000259" key="7">
    <source>
        <dbReference type="Pfam" id="PF00551"/>
    </source>
</evidence>
<feature type="binding site" evidence="6">
    <location>
        <begin position="91"/>
        <end position="94"/>
    </location>
    <ligand>
        <name>(6R)-10-formyltetrahydrofolate</name>
        <dbReference type="ChEBI" id="CHEBI:195366"/>
    </ligand>
</feature>
<evidence type="ECO:0000256" key="2">
    <source>
        <dbReference type="ARBA" id="ARBA00022679"/>
    </source>
</evidence>
<comment type="similarity">
    <text evidence="4 6">Belongs to the GART family.</text>
</comment>
<organism evidence="8 9">
    <name type="scientific">Marinomonas phaeophyticola</name>
    <dbReference type="NCBI Taxonomy" id="3004091"/>
    <lineage>
        <taxon>Bacteria</taxon>
        <taxon>Pseudomonadati</taxon>
        <taxon>Pseudomonadota</taxon>
        <taxon>Gammaproteobacteria</taxon>
        <taxon>Oceanospirillales</taxon>
        <taxon>Oceanospirillaceae</taxon>
        <taxon>Marinomonas</taxon>
    </lineage>
</organism>
<reference evidence="8" key="1">
    <citation type="submission" date="2022-12" db="EMBL/GenBank/DDBJ databases">
        <title>Marinomonas 15G1-11 sp. nov, isolated from marine algae.</title>
        <authorList>
            <person name="Butt M."/>
            <person name="Choi D.G."/>
            <person name="Kim J.M."/>
            <person name="Lee J.K."/>
            <person name="Baek J.H."/>
            <person name="Jeon C.O."/>
        </authorList>
    </citation>
    <scope>NUCLEOTIDE SEQUENCE</scope>
    <source>
        <strain evidence="8">15G1-11</strain>
    </source>
</reference>
<evidence type="ECO:0000313" key="8">
    <source>
        <dbReference type="EMBL" id="MCZ2723415.1"/>
    </source>
</evidence>
<feature type="domain" description="Formyl transferase N-terminal" evidence="7">
    <location>
        <begin position="5"/>
        <end position="183"/>
    </location>
</feature>
<comment type="function">
    <text evidence="6">Catalyzes the transfer of a formyl group from 10-formyltetrahydrofolate to 5-phospho-ribosyl-glycinamide (GAR), producing 5-phospho-ribosyl-N-formylglycinamide (FGAR) and tetrahydrofolate.</text>
</comment>
<dbReference type="Proteomes" id="UP001149719">
    <property type="component" value="Unassembled WGS sequence"/>
</dbReference>
<dbReference type="EC" id="2.1.2.2" evidence="6"/>
<feature type="site" description="Raises pKa of active site His" evidence="6">
    <location>
        <position position="146"/>
    </location>
</feature>
<keyword evidence="3 6" id="KW-0658">Purine biosynthesis</keyword>
<sequence length="217" mass="23845">MSLSVVVLISGSGSNLQALIDQSLEGKLDIKINAVISNNANAFGLERASKAGIPAISINHKDFASREEFDAQLQLEIDTHQADLVILAGFMRILTEGFTRHYDGKMLNIHPSLLPKYKGLNTHQRAIDAGDKEHGVSVHFVTAELDAGAIVLQAATEIEANDNAETLAKKVHALEHKIYPLAVKWFSEKRLAYKSGKVMLDSELLPDTGIRYQHDIH</sequence>
<feature type="binding site" evidence="6">
    <location>
        <begin position="13"/>
        <end position="15"/>
    </location>
    <ligand>
        <name>N(1)-(5-phospho-beta-D-ribosyl)glycinamide</name>
        <dbReference type="ChEBI" id="CHEBI:143788"/>
    </ligand>
</feature>
<dbReference type="EMBL" id="JAPUBN010000021">
    <property type="protein sequence ID" value="MCZ2723415.1"/>
    <property type="molecule type" value="Genomic_DNA"/>
</dbReference>
<dbReference type="PANTHER" id="PTHR43369">
    <property type="entry name" value="PHOSPHORIBOSYLGLYCINAMIDE FORMYLTRANSFERASE"/>
    <property type="match status" value="1"/>
</dbReference>
<evidence type="ECO:0000256" key="6">
    <source>
        <dbReference type="HAMAP-Rule" id="MF_01930"/>
    </source>
</evidence>
<dbReference type="SUPFAM" id="SSF53328">
    <property type="entry name" value="Formyltransferase"/>
    <property type="match status" value="1"/>
</dbReference>
<dbReference type="InterPro" id="IPR001555">
    <property type="entry name" value="GART_AS"/>
</dbReference>
<evidence type="ECO:0000256" key="1">
    <source>
        <dbReference type="ARBA" id="ARBA00005054"/>
    </source>
</evidence>
<dbReference type="Gene3D" id="3.40.50.170">
    <property type="entry name" value="Formyl transferase, N-terminal domain"/>
    <property type="match status" value="1"/>
</dbReference>
<dbReference type="CDD" id="cd08645">
    <property type="entry name" value="FMT_core_GART"/>
    <property type="match status" value="1"/>
</dbReference>
<dbReference type="GO" id="GO:0004644">
    <property type="term" value="F:phosphoribosylglycinamide formyltransferase activity"/>
    <property type="evidence" value="ECO:0007669"/>
    <property type="project" value="UniProtKB-EC"/>
</dbReference>